<evidence type="ECO:0000256" key="2">
    <source>
        <dbReference type="SAM" id="MobiDB-lite"/>
    </source>
</evidence>
<protein>
    <submittedName>
        <fullName evidence="3">Uncharacterized protein</fullName>
    </submittedName>
</protein>
<accession>A0A7N2RA23</accession>
<dbReference type="SUPFAM" id="SSF117281">
    <property type="entry name" value="Kelch motif"/>
    <property type="match status" value="1"/>
</dbReference>
<dbReference type="EnsemblPlants" id="QL08p063682:mrna">
    <property type="protein sequence ID" value="QL08p063682:mrna"/>
    <property type="gene ID" value="QL08p063682"/>
</dbReference>
<dbReference type="EMBL" id="LRBV02000008">
    <property type="status" value="NOT_ANNOTATED_CDS"/>
    <property type="molecule type" value="Genomic_DNA"/>
</dbReference>
<dbReference type="AlphaFoldDB" id="A0A7N2RA23"/>
<dbReference type="InterPro" id="IPR015915">
    <property type="entry name" value="Kelch-typ_b-propeller"/>
</dbReference>
<dbReference type="Gramene" id="QL08p063682:mrna">
    <property type="protein sequence ID" value="QL08p063682:mrna"/>
    <property type="gene ID" value="QL08p063682"/>
</dbReference>
<dbReference type="InParanoid" id="A0A7N2RA23"/>
<evidence type="ECO:0000313" key="4">
    <source>
        <dbReference type="Proteomes" id="UP000594261"/>
    </source>
</evidence>
<dbReference type="Proteomes" id="UP000594261">
    <property type="component" value="Chromosome 8"/>
</dbReference>
<dbReference type="InterPro" id="IPR012871">
    <property type="entry name" value="DUF1668_ORYSA"/>
</dbReference>
<feature type="region of interest" description="Disordered" evidence="2">
    <location>
        <begin position="402"/>
        <end position="423"/>
    </location>
</feature>
<evidence type="ECO:0000256" key="1">
    <source>
        <dbReference type="SAM" id="Coils"/>
    </source>
</evidence>
<name>A0A7N2RA23_QUELO</name>
<feature type="coiled-coil region" evidence="1">
    <location>
        <begin position="497"/>
        <end position="524"/>
    </location>
</feature>
<proteinExistence type="predicted"/>
<reference evidence="3" key="2">
    <citation type="submission" date="2021-01" db="UniProtKB">
        <authorList>
            <consortium name="EnsemblPlants"/>
        </authorList>
    </citation>
    <scope>IDENTIFICATION</scope>
</reference>
<feature type="compositionally biased region" description="Low complexity" evidence="2">
    <location>
        <begin position="551"/>
        <end position="566"/>
    </location>
</feature>
<keyword evidence="4" id="KW-1185">Reference proteome</keyword>
<dbReference type="Pfam" id="PF07893">
    <property type="entry name" value="DUF1668"/>
    <property type="match status" value="1"/>
</dbReference>
<organism evidence="3 4">
    <name type="scientific">Quercus lobata</name>
    <name type="common">Valley oak</name>
    <dbReference type="NCBI Taxonomy" id="97700"/>
    <lineage>
        <taxon>Eukaryota</taxon>
        <taxon>Viridiplantae</taxon>
        <taxon>Streptophyta</taxon>
        <taxon>Embryophyta</taxon>
        <taxon>Tracheophyta</taxon>
        <taxon>Spermatophyta</taxon>
        <taxon>Magnoliopsida</taxon>
        <taxon>eudicotyledons</taxon>
        <taxon>Gunneridae</taxon>
        <taxon>Pentapetalae</taxon>
        <taxon>rosids</taxon>
        <taxon>fabids</taxon>
        <taxon>Fagales</taxon>
        <taxon>Fagaceae</taxon>
        <taxon>Quercus</taxon>
    </lineage>
</organism>
<evidence type="ECO:0000313" key="3">
    <source>
        <dbReference type="EnsemblPlants" id="QL08p063682:mrna"/>
    </source>
</evidence>
<feature type="region of interest" description="Disordered" evidence="2">
    <location>
        <begin position="547"/>
        <end position="585"/>
    </location>
</feature>
<reference evidence="3 4" key="1">
    <citation type="journal article" date="2016" name="G3 (Bethesda)">
        <title>First Draft Assembly and Annotation of the Genome of a California Endemic Oak Quercus lobata Nee (Fagaceae).</title>
        <authorList>
            <person name="Sork V.L."/>
            <person name="Fitz-Gibbon S.T."/>
            <person name="Puiu D."/>
            <person name="Crepeau M."/>
            <person name="Gugger P.F."/>
            <person name="Sherman R."/>
            <person name="Stevens K."/>
            <person name="Langley C.H."/>
            <person name="Pellegrini M."/>
            <person name="Salzberg S.L."/>
        </authorList>
    </citation>
    <scope>NUCLEOTIDE SEQUENCE [LARGE SCALE GENOMIC DNA]</scope>
    <source>
        <strain evidence="3 4">cv. SW786</strain>
    </source>
</reference>
<feature type="compositionally biased region" description="Basic and acidic residues" evidence="2">
    <location>
        <begin position="575"/>
        <end position="585"/>
    </location>
</feature>
<keyword evidence="1" id="KW-0175">Coiled coil</keyword>
<sequence length="585" mass="66865">MASEKSDSAAPSSAAAAKSNQLYVFFGHESSSVLYSMYEIPLSNPLPPPPTKSAQFAEMHNPSPLPNTTPNPILKLKRGEYPRGMCCVQLGSKFYFFGGEYDDLDHPYVAKDVKTKYKNVKRDRYPRDVYVFDPTNTNTTIGDNNKKLMMISGTPMQTGKAKPLGFVVDEKIYVVGSTFTSKFLKNVDEKNSDIKKHVLFEVYDPEVDKWSTLPTPSHPLIKDSEPEETEWVGHAVVGRKVLLHNQFGYGVLQHRLYCYDLDRGEWINYQNLPSYSGSFLGRSEFVGDTLYGVYNRKVSAIAPLADAERRRRRIWVQMPLHYKHRHGYYAIEDNKKGVISIVIFQALGDKHLRGNAGFFRAKFLYSAHYHINTRSRNLGDIHGCFSLGLSFNFGDGSDPNCAEHGKGPMSNSPSDPHLDPQSVPDVQPWMKEAMAWFLQYVEDDINDNFIMTTRPSSLGERRHINHQLPWQLPHHMLTQECPAVQTKIAWYVSRKALIEERRRLQDLQREHEIVRKENTMLTNQRDLYQSWISRFFDDQRFQAIADPFEPRPVTSSVPSSSQPTEPLVSNQSGDTSHRMETLSLS</sequence>
<dbReference type="Gene3D" id="2.120.10.80">
    <property type="entry name" value="Kelch-type beta propeller"/>
    <property type="match status" value="1"/>
</dbReference>